<sequence length="312" mass="32902">MSQPNTRTTLVIGEALIDVVHALDGDVTEHVGGSPLNVAVGLARLGHTAVLATHLGNDARGERIRDLLTDEGVDVTMSSFDLESTSTAQATLGEDGAAEYEFAIEWPPVTGIPHDAEHVHTGSIGASLDTGAVSVLDALKAARRAATTSFDPNVRPSLMKSPEDERVRVEEFLHHIDVVKSSDEDAQWIYPNRSLREIAHGWAELGPRLVVITRGGDGALVVVGNGEELEFAGHSVEVTDTVGAGDSFMSGLISGLLDAGLLGGAEARSRFEMAQADDVRPALERALLTSATTVTRAGSNPPHRLEVVADEA</sequence>
<comment type="similarity">
    <text evidence="1 6">Belongs to the carbohydrate kinase PfkB family.</text>
</comment>
<evidence type="ECO:0000256" key="1">
    <source>
        <dbReference type="ARBA" id="ARBA00010688"/>
    </source>
</evidence>
<dbReference type="AlphaFoldDB" id="A0A417ZBM6"/>
<dbReference type="Gene3D" id="3.40.1190.20">
    <property type="match status" value="1"/>
</dbReference>
<dbReference type="CDD" id="cd01167">
    <property type="entry name" value="bac_FRK"/>
    <property type="match status" value="1"/>
</dbReference>
<feature type="domain" description="Carbohydrate kinase PfkB" evidence="7">
    <location>
        <begin position="10"/>
        <end position="301"/>
    </location>
</feature>
<evidence type="ECO:0000259" key="7">
    <source>
        <dbReference type="Pfam" id="PF00294"/>
    </source>
</evidence>
<dbReference type="SUPFAM" id="SSF53613">
    <property type="entry name" value="Ribokinase-like"/>
    <property type="match status" value="1"/>
</dbReference>
<organism evidence="8 9">
    <name type="scientific">Dermacoccus abyssi</name>
    <dbReference type="NCBI Taxonomy" id="322596"/>
    <lineage>
        <taxon>Bacteria</taxon>
        <taxon>Bacillati</taxon>
        <taxon>Actinomycetota</taxon>
        <taxon>Actinomycetes</taxon>
        <taxon>Micrococcales</taxon>
        <taxon>Dermacoccaceae</taxon>
        <taxon>Dermacoccus</taxon>
    </lineage>
</organism>
<dbReference type="PANTHER" id="PTHR43085:SF1">
    <property type="entry name" value="PSEUDOURIDINE KINASE-RELATED"/>
    <property type="match status" value="1"/>
</dbReference>
<dbReference type="InterPro" id="IPR002139">
    <property type="entry name" value="Ribo/fructo_kinase"/>
</dbReference>
<dbReference type="Proteomes" id="UP000285376">
    <property type="component" value="Unassembled WGS sequence"/>
</dbReference>
<evidence type="ECO:0000313" key="9">
    <source>
        <dbReference type="Proteomes" id="UP000285376"/>
    </source>
</evidence>
<dbReference type="PROSITE" id="PS00583">
    <property type="entry name" value="PFKB_KINASES_1"/>
    <property type="match status" value="1"/>
</dbReference>
<keyword evidence="2 6" id="KW-0808">Transferase</keyword>
<dbReference type="GO" id="GO:0008865">
    <property type="term" value="F:fructokinase activity"/>
    <property type="evidence" value="ECO:0007669"/>
    <property type="project" value="UniProtKB-ARBA"/>
</dbReference>
<keyword evidence="3" id="KW-0547">Nucleotide-binding</keyword>
<dbReference type="InterPro" id="IPR011611">
    <property type="entry name" value="PfkB_dom"/>
</dbReference>
<evidence type="ECO:0000256" key="2">
    <source>
        <dbReference type="ARBA" id="ARBA00022679"/>
    </source>
</evidence>
<name>A0A417ZBM6_9MICO</name>
<evidence type="ECO:0000256" key="4">
    <source>
        <dbReference type="ARBA" id="ARBA00022777"/>
    </source>
</evidence>
<dbReference type="InterPro" id="IPR029056">
    <property type="entry name" value="Ribokinase-like"/>
</dbReference>
<keyword evidence="5" id="KW-0067">ATP-binding</keyword>
<dbReference type="GO" id="GO:0005524">
    <property type="term" value="F:ATP binding"/>
    <property type="evidence" value="ECO:0007669"/>
    <property type="project" value="UniProtKB-KW"/>
</dbReference>
<proteinExistence type="inferred from homology"/>
<dbReference type="RefSeq" id="WP_118912216.1">
    <property type="nucleotide sequence ID" value="NZ_CBCRVH010000001.1"/>
</dbReference>
<evidence type="ECO:0000313" key="8">
    <source>
        <dbReference type="EMBL" id="RHW48023.1"/>
    </source>
</evidence>
<dbReference type="PROSITE" id="PS00584">
    <property type="entry name" value="PFKB_KINASES_2"/>
    <property type="match status" value="1"/>
</dbReference>
<dbReference type="GO" id="GO:0006000">
    <property type="term" value="P:fructose metabolic process"/>
    <property type="evidence" value="ECO:0007669"/>
    <property type="project" value="UniProtKB-ARBA"/>
</dbReference>
<protein>
    <submittedName>
        <fullName evidence="8">Carbohydrate kinase</fullName>
    </submittedName>
</protein>
<gene>
    <name evidence="8" type="ORF">D1832_00880</name>
</gene>
<dbReference type="InterPro" id="IPR002173">
    <property type="entry name" value="Carboh/pur_kinase_PfkB_CS"/>
</dbReference>
<evidence type="ECO:0000256" key="3">
    <source>
        <dbReference type="ARBA" id="ARBA00022741"/>
    </source>
</evidence>
<reference evidence="8 9" key="1">
    <citation type="submission" date="2018-08" db="EMBL/GenBank/DDBJ databases">
        <title>Whole genome sequence analysis of Dermacoccus abyssi bacteria isolated from Deep Mariana trench Micromonospora spp reveals genes involved in the environmental adaptation and production of secondary metabolites.</title>
        <authorList>
            <person name="Abdel-Mageed W.M."/>
            <person name="Lehri B."/>
            <person name="Nouioui I."/>
            <person name="Goodfellow I."/>
            <person name="Jaspars M."/>
            <person name="Karlyshev A."/>
        </authorList>
    </citation>
    <scope>NUCLEOTIDE SEQUENCE [LARGE SCALE GENOMIC DNA]</scope>
    <source>
        <strain evidence="8 9">MT1.1</strain>
    </source>
</reference>
<keyword evidence="4 6" id="KW-0418">Kinase</keyword>
<dbReference type="EMBL" id="QWLM01000001">
    <property type="protein sequence ID" value="RHW48023.1"/>
    <property type="molecule type" value="Genomic_DNA"/>
</dbReference>
<evidence type="ECO:0000256" key="6">
    <source>
        <dbReference type="RuleBase" id="RU003704"/>
    </source>
</evidence>
<dbReference type="PRINTS" id="PR00990">
    <property type="entry name" value="RIBOKINASE"/>
</dbReference>
<dbReference type="PANTHER" id="PTHR43085">
    <property type="entry name" value="HEXOKINASE FAMILY MEMBER"/>
    <property type="match status" value="1"/>
</dbReference>
<accession>A0A417ZBM6</accession>
<dbReference type="InterPro" id="IPR050306">
    <property type="entry name" value="PfkB_Carbo_kinase"/>
</dbReference>
<comment type="caution">
    <text evidence="8">The sequence shown here is derived from an EMBL/GenBank/DDBJ whole genome shotgun (WGS) entry which is preliminary data.</text>
</comment>
<dbReference type="Pfam" id="PF00294">
    <property type="entry name" value="PfkB"/>
    <property type="match status" value="1"/>
</dbReference>
<evidence type="ECO:0000256" key="5">
    <source>
        <dbReference type="ARBA" id="ARBA00022840"/>
    </source>
</evidence>